<dbReference type="EMBL" id="VCEA01000001">
    <property type="protein sequence ID" value="KAB0357649.1"/>
    <property type="molecule type" value="Genomic_DNA"/>
</dbReference>
<dbReference type="Proteomes" id="UP000326458">
    <property type="component" value="Unassembled WGS sequence"/>
</dbReference>
<dbReference type="GO" id="GO:0005829">
    <property type="term" value="C:cytosol"/>
    <property type="evidence" value="ECO:0007669"/>
    <property type="project" value="UniProtKB-SubCell"/>
</dbReference>
<evidence type="ECO:0000256" key="6">
    <source>
        <dbReference type="ARBA" id="ARBA00023242"/>
    </source>
</evidence>
<dbReference type="GO" id="GO:0008380">
    <property type="term" value="P:RNA splicing"/>
    <property type="evidence" value="ECO:0007669"/>
    <property type="project" value="UniProtKB-KW"/>
</dbReference>
<reference evidence="9 10" key="1">
    <citation type="submission" date="2019-06" db="EMBL/GenBank/DDBJ databases">
        <title>Discovery of a novel chromosome fission-fusion reversal in muntjac.</title>
        <authorList>
            <person name="Mudd A.B."/>
            <person name="Bredeson J.V."/>
            <person name="Baum R."/>
            <person name="Hockemeyer D."/>
            <person name="Rokhsar D.S."/>
        </authorList>
    </citation>
    <scope>NUCLEOTIDE SEQUENCE [LARGE SCALE GENOMIC DNA]</scope>
    <source>
        <strain evidence="9">UTSW_UCB_Mm</strain>
        <tissue evidence="9">Fibroblast cell line</tissue>
    </source>
</reference>
<dbReference type="GO" id="GO:0006397">
    <property type="term" value="P:mRNA processing"/>
    <property type="evidence" value="ECO:0007669"/>
    <property type="project" value="UniProtKB-KW"/>
</dbReference>
<keyword evidence="6 8" id="KW-0539">Nucleus</keyword>
<gene>
    <name evidence="8" type="primary">SNRPD2</name>
    <name evidence="9" type="ORF">FD754_001805</name>
</gene>
<keyword evidence="10" id="KW-1185">Reference proteome</keyword>
<evidence type="ECO:0000256" key="2">
    <source>
        <dbReference type="ARBA" id="ARBA00008146"/>
    </source>
</evidence>
<sequence>MGLLKKPRSEMIPEKLQKWEEQKVNSRPFSMLTQLVKTNTQVPINLENAKEGWAEVSNGGKGKKPKPVKKDRCISKMFLCWVLVVL</sequence>
<evidence type="ECO:0000256" key="4">
    <source>
        <dbReference type="ARBA" id="ARBA00022664"/>
    </source>
</evidence>
<keyword evidence="5 8" id="KW-0508">mRNA splicing</keyword>
<evidence type="ECO:0000256" key="3">
    <source>
        <dbReference type="ARBA" id="ARBA00022490"/>
    </source>
</evidence>
<dbReference type="AlphaFoldDB" id="A0A5N3W7H8"/>
<keyword evidence="3 8" id="KW-0963">Cytoplasm</keyword>
<evidence type="ECO:0000256" key="1">
    <source>
        <dbReference type="ARBA" id="ARBA00004123"/>
    </source>
</evidence>
<comment type="similarity">
    <text evidence="2 8">Belongs to the snRNP core protein family.</text>
</comment>
<accession>A0A5N3W7H8</accession>
<keyword evidence="7 8" id="KW-0687">Ribonucleoprotein</keyword>
<protein>
    <recommendedName>
        <fullName evidence="8">Small nuclear ribonucleoprotein Sm D2</fullName>
        <shortName evidence="8">Sm-D2</shortName>
    </recommendedName>
    <alternativeName>
        <fullName evidence="8">snRNP core protein D2</fullName>
    </alternativeName>
</protein>
<comment type="function">
    <text evidence="8">Plays a role in pre-mRNA splicing as a core component of the spliceosomal U1, U2, U4 and U5 small nuclear ribonucleoproteins (snRNPs), the building blocks of the spliceosome. Component of both the pre-catalytic spliceosome B complex and activated spliceosome C complexes. As a component of the minor spliceosome, involved in the splicing of U12-type introns in pre-mRNAs.</text>
</comment>
<dbReference type="InterPro" id="IPR027248">
    <property type="entry name" value="Sm_D2"/>
</dbReference>
<name>A0A5N3W7H8_MUNMU</name>
<evidence type="ECO:0000256" key="7">
    <source>
        <dbReference type="ARBA" id="ARBA00023274"/>
    </source>
</evidence>
<dbReference type="PANTHER" id="PTHR12777">
    <property type="entry name" value="SMALL NUCLEAR RIBONUCLEOPROTEIN SM D2"/>
    <property type="match status" value="1"/>
</dbReference>
<evidence type="ECO:0000256" key="5">
    <source>
        <dbReference type="ARBA" id="ARBA00023187"/>
    </source>
</evidence>
<evidence type="ECO:0000313" key="9">
    <source>
        <dbReference type="EMBL" id="KAB0357649.1"/>
    </source>
</evidence>
<proteinExistence type="inferred from homology"/>
<dbReference type="Gene3D" id="2.30.30.100">
    <property type="match status" value="1"/>
</dbReference>
<comment type="subcellular location">
    <subcellularLocation>
        <location evidence="8">Cytoplasm</location>
        <location evidence="8">Cytosol</location>
    </subcellularLocation>
    <subcellularLocation>
        <location evidence="1 8">Nucleus</location>
    </subcellularLocation>
    <text evidence="8">SMN-mediated assembly into core snRNPs occurs in the cytosol before SMN-mediated transport to the nucleus to be included in spliceosomes.</text>
</comment>
<dbReference type="GO" id="GO:0030532">
    <property type="term" value="C:small nuclear ribonucleoprotein complex"/>
    <property type="evidence" value="ECO:0007669"/>
    <property type="project" value="InterPro"/>
</dbReference>
<comment type="caution">
    <text evidence="9">The sequence shown here is derived from an EMBL/GenBank/DDBJ whole genome shotgun (WGS) entry which is preliminary data.</text>
</comment>
<keyword evidence="4 8" id="KW-0507">mRNA processing</keyword>
<organism evidence="9 10">
    <name type="scientific">Muntiacus muntjak</name>
    <name type="common">Barking deer</name>
    <name type="synonym">Indian muntjac</name>
    <dbReference type="NCBI Taxonomy" id="9888"/>
    <lineage>
        <taxon>Eukaryota</taxon>
        <taxon>Metazoa</taxon>
        <taxon>Chordata</taxon>
        <taxon>Craniata</taxon>
        <taxon>Vertebrata</taxon>
        <taxon>Euteleostomi</taxon>
        <taxon>Mammalia</taxon>
        <taxon>Eutheria</taxon>
        <taxon>Laurasiatheria</taxon>
        <taxon>Artiodactyla</taxon>
        <taxon>Ruminantia</taxon>
        <taxon>Pecora</taxon>
        <taxon>Cervidae</taxon>
        <taxon>Muntiacinae</taxon>
        <taxon>Muntiacus</taxon>
    </lineage>
</organism>
<evidence type="ECO:0000256" key="8">
    <source>
        <dbReference type="RuleBase" id="RU365051"/>
    </source>
</evidence>
<evidence type="ECO:0000313" key="10">
    <source>
        <dbReference type="Proteomes" id="UP000326458"/>
    </source>
</evidence>